<proteinExistence type="predicted"/>
<keyword evidence="3" id="KW-1185">Reference proteome</keyword>
<protein>
    <submittedName>
        <fullName evidence="2">Uracil-DNA glycosylase</fullName>
    </submittedName>
</protein>
<accession>A0ABU0HUT0</accession>
<dbReference type="EMBL" id="JAUSVV010000023">
    <property type="protein sequence ID" value="MDQ0445259.1"/>
    <property type="molecule type" value="Genomic_DNA"/>
</dbReference>
<comment type="caution">
    <text evidence="2">The sequence shown here is derived from an EMBL/GenBank/DDBJ whole genome shotgun (WGS) entry which is preliminary data.</text>
</comment>
<feature type="domain" description="Uracil-DNA glycosylase-like" evidence="1">
    <location>
        <begin position="56"/>
        <end position="188"/>
    </location>
</feature>
<dbReference type="InterPro" id="IPR005122">
    <property type="entry name" value="Uracil-DNA_glycosylase-like"/>
</dbReference>
<sequence length="235" mass="25846">MKTKFNVERSTYDLADLIERRKACRICVDRDPDRIVSAASFSFDPEVVSHWAQWLGHLNPRLVIVGQDFSDAGYFEWHHGADDPRSATNANLHRLLTIAGFSPGRPPLPDPDTPIYLTNSILCLKHPPMNRPIADRWVRACSSAQLTPLISRLDPEAVVGMGSHGWRAVRLALGLEDASSSIQRAAGGCWTAASRIAFAVGHCGPLGLANRSWSRQTEDWSRIGAALNLGSGREK</sequence>
<dbReference type="InterPro" id="IPR036895">
    <property type="entry name" value="Uracil-DNA_glycosylase-like_sf"/>
</dbReference>
<gene>
    <name evidence="2" type="ORF">QO016_004786</name>
</gene>
<dbReference type="Proteomes" id="UP001236369">
    <property type="component" value="Unassembled WGS sequence"/>
</dbReference>
<dbReference type="RefSeq" id="WP_238248741.1">
    <property type="nucleotide sequence ID" value="NZ_BPQX01000021.1"/>
</dbReference>
<reference evidence="2 3" key="1">
    <citation type="submission" date="2023-07" db="EMBL/GenBank/DDBJ databases">
        <title>Genomic Encyclopedia of Type Strains, Phase IV (KMG-IV): sequencing the most valuable type-strain genomes for metagenomic binning, comparative biology and taxonomic classification.</title>
        <authorList>
            <person name="Goeker M."/>
        </authorList>
    </citation>
    <scope>NUCLEOTIDE SEQUENCE [LARGE SCALE GENOMIC DNA]</scope>
    <source>
        <strain evidence="2 3">DSM 19562</strain>
    </source>
</reference>
<evidence type="ECO:0000313" key="2">
    <source>
        <dbReference type="EMBL" id="MDQ0445259.1"/>
    </source>
</evidence>
<dbReference type="Gene3D" id="3.40.470.10">
    <property type="entry name" value="Uracil-DNA glycosylase-like domain"/>
    <property type="match status" value="1"/>
</dbReference>
<name>A0ABU0HUT0_9HYPH</name>
<evidence type="ECO:0000259" key="1">
    <source>
        <dbReference type="Pfam" id="PF03167"/>
    </source>
</evidence>
<dbReference type="Pfam" id="PF03167">
    <property type="entry name" value="UDG"/>
    <property type="match status" value="1"/>
</dbReference>
<dbReference type="SUPFAM" id="SSF52141">
    <property type="entry name" value="Uracil-DNA glycosylase-like"/>
    <property type="match status" value="1"/>
</dbReference>
<evidence type="ECO:0000313" key="3">
    <source>
        <dbReference type="Proteomes" id="UP001236369"/>
    </source>
</evidence>
<organism evidence="2 3">
    <name type="scientific">Methylobacterium persicinum</name>
    <dbReference type="NCBI Taxonomy" id="374426"/>
    <lineage>
        <taxon>Bacteria</taxon>
        <taxon>Pseudomonadati</taxon>
        <taxon>Pseudomonadota</taxon>
        <taxon>Alphaproteobacteria</taxon>
        <taxon>Hyphomicrobiales</taxon>
        <taxon>Methylobacteriaceae</taxon>
        <taxon>Methylobacterium</taxon>
    </lineage>
</organism>